<organism evidence="1 2">
    <name type="scientific">Ceratodon purpureus</name>
    <name type="common">Fire moss</name>
    <name type="synonym">Dicranum purpureum</name>
    <dbReference type="NCBI Taxonomy" id="3225"/>
    <lineage>
        <taxon>Eukaryota</taxon>
        <taxon>Viridiplantae</taxon>
        <taxon>Streptophyta</taxon>
        <taxon>Embryophyta</taxon>
        <taxon>Bryophyta</taxon>
        <taxon>Bryophytina</taxon>
        <taxon>Bryopsida</taxon>
        <taxon>Dicranidae</taxon>
        <taxon>Pseudoditrichales</taxon>
        <taxon>Ditrichaceae</taxon>
        <taxon>Ceratodon</taxon>
    </lineage>
</organism>
<proteinExistence type="predicted"/>
<sequence>MRPFAYISKHRLVLDSHSVRQYNANVLSRCCTEIVPYCVSSGLRVKCLLKTPPYYDLPGLLFLLCTRWLVRAESSACQSFSELGGELLHEKASELKKWY</sequence>
<gene>
    <name evidence="1" type="ORF">KC19_12G076900</name>
</gene>
<reference evidence="1" key="1">
    <citation type="submission" date="2020-06" db="EMBL/GenBank/DDBJ databases">
        <title>WGS assembly of Ceratodon purpureus strain R40.</title>
        <authorList>
            <person name="Carey S.B."/>
            <person name="Jenkins J."/>
            <person name="Shu S."/>
            <person name="Lovell J.T."/>
            <person name="Sreedasyam A."/>
            <person name="Maumus F."/>
            <person name="Tiley G.P."/>
            <person name="Fernandez-Pozo N."/>
            <person name="Barry K."/>
            <person name="Chen C."/>
            <person name="Wang M."/>
            <person name="Lipzen A."/>
            <person name="Daum C."/>
            <person name="Saski C.A."/>
            <person name="Payton A.C."/>
            <person name="Mcbreen J.C."/>
            <person name="Conrad R.E."/>
            <person name="Kollar L.M."/>
            <person name="Olsson S."/>
            <person name="Huttunen S."/>
            <person name="Landis J.B."/>
            <person name="Wickett N.J."/>
            <person name="Johnson M.G."/>
            <person name="Rensing S.A."/>
            <person name="Grimwood J."/>
            <person name="Schmutz J."/>
            <person name="Mcdaniel S.F."/>
        </authorList>
    </citation>
    <scope>NUCLEOTIDE SEQUENCE</scope>
    <source>
        <strain evidence="1">R40</strain>
    </source>
</reference>
<keyword evidence="2" id="KW-1185">Reference proteome</keyword>
<protein>
    <submittedName>
        <fullName evidence="1">Uncharacterized protein</fullName>
    </submittedName>
</protein>
<dbReference type="EMBL" id="CM026433">
    <property type="protein sequence ID" value="KAG0554252.1"/>
    <property type="molecule type" value="Genomic_DNA"/>
</dbReference>
<comment type="caution">
    <text evidence="1">The sequence shown here is derived from an EMBL/GenBank/DDBJ whole genome shotgun (WGS) entry which is preliminary data.</text>
</comment>
<evidence type="ECO:0000313" key="1">
    <source>
        <dbReference type="EMBL" id="KAG0554252.1"/>
    </source>
</evidence>
<dbReference type="Proteomes" id="UP000822688">
    <property type="component" value="Chromosome 12"/>
</dbReference>
<name>A0A8T0GAE3_CERPU</name>
<dbReference type="AlphaFoldDB" id="A0A8T0GAE3"/>
<accession>A0A8T0GAE3</accession>
<evidence type="ECO:0000313" key="2">
    <source>
        <dbReference type="Proteomes" id="UP000822688"/>
    </source>
</evidence>